<dbReference type="AlphaFoldDB" id="A0A9D4GU07"/>
<dbReference type="Gene3D" id="1.10.418.10">
    <property type="entry name" value="Calponin-like domain"/>
    <property type="match status" value="1"/>
</dbReference>
<dbReference type="FunFam" id="1.10.418.10:FF:000089">
    <property type="entry name" value="Spectrin beta chain"/>
    <property type="match status" value="1"/>
</dbReference>
<reference evidence="4" key="1">
    <citation type="journal article" date="2019" name="bioRxiv">
        <title>The Genome of the Zebra Mussel, Dreissena polymorpha: A Resource for Invasive Species Research.</title>
        <authorList>
            <person name="McCartney M.A."/>
            <person name="Auch B."/>
            <person name="Kono T."/>
            <person name="Mallez S."/>
            <person name="Zhang Y."/>
            <person name="Obille A."/>
            <person name="Becker A."/>
            <person name="Abrahante J.E."/>
            <person name="Garbe J."/>
            <person name="Badalamenti J.P."/>
            <person name="Herman A."/>
            <person name="Mangelson H."/>
            <person name="Liachko I."/>
            <person name="Sullivan S."/>
            <person name="Sone E.D."/>
            <person name="Koren S."/>
            <person name="Silverstein K.A.T."/>
            <person name="Beckman K.B."/>
            <person name="Gohl D.M."/>
        </authorList>
    </citation>
    <scope>NUCLEOTIDE SEQUENCE</scope>
    <source>
        <strain evidence="4">Duluth1</strain>
        <tissue evidence="4">Whole animal</tissue>
    </source>
</reference>
<reference evidence="4" key="2">
    <citation type="submission" date="2020-11" db="EMBL/GenBank/DDBJ databases">
        <authorList>
            <person name="McCartney M.A."/>
            <person name="Auch B."/>
            <person name="Kono T."/>
            <person name="Mallez S."/>
            <person name="Becker A."/>
            <person name="Gohl D.M."/>
            <person name="Silverstein K.A.T."/>
            <person name="Koren S."/>
            <person name="Bechman K.B."/>
            <person name="Herman A."/>
            <person name="Abrahante J.E."/>
            <person name="Garbe J."/>
        </authorList>
    </citation>
    <scope>NUCLEOTIDE SEQUENCE</scope>
    <source>
        <strain evidence="4">Duluth1</strain>
        <tissue evidence="4">Whole animal</tissue>
    </source>
</reference>
<gene>
    <name evidence="4" type="ORF">DPMN_125462</name>
</gene>
<evidence type="ECO:0000256" key="1">
    <source>
        <dbReference type="ARBA" id="ARBA00022737"/>
    </source>
</evidence>
<dbReference type="PROSITE" id="PS00020">
    <property type="entry name" value="ACTININ_2"/>
    <property type="match status" value="1"/>
</dbReference>
<keyword evidence="1" id="KW-0677">Repeat</keyword>
<dbReference type="InterPro" id="IPR036872">
    <property type="entry name" value="CH_dom_sf"/>
</dbReference>
<protein>
    <recommendedName>
        <fullName evidence="3">Calponin-homology (CH) domain-containing protein</fullName>
    </recommendedName>
</protein>
<sequence length="122" mass="14010">MMIQERHNLLEIISRQLIGKPNRRNLRVQKAENINKCLQFLRTKVIVENIGAEDIMDGNRRLTLGLIWTIIRLFTFRDIKPDTVFSSTNIPHMEGAADKSIDTNSAANALLLWCQSKTAEYV</sequence>
<organism evidence="4 5">
    <name type="scientific">Dreissena polymorpha</name>
    <name type="common">Zebra mussel</name>
    <name type="synonym">Mytilus polymorpha</name>
    <dbReference type="NCBI Taxonomy" id="45954"/>
    <lineage>
        <taxon>Eukaryota</taxon>
        <taxon>Metazoa</taxon>
        <taxon>Spiralia</taxon>
        <taxon>Lophotrochozoa</taxon>
        <taxon>Mollusca</taxon>
        <taxon>Bivalvia</taxon>
        <taxon>Autobranchia</taxon>
        <taxon>Heteroconchia</taxon>
        <taxon>Euheterodonta</taxon>
        <taxon>Imparidentia</taxon>
        <taxon>Neoheterodontei</taxon>
        <taxon>Myida</taxon>
        <taxon>Dreissenoidea</taxon>
        <taxon>Dreissenidae</taxon>
        <taxon>Dreissena</taxon>
    </lineage>
</organism>
<dbReference type="Proteomes" id="UP000828390">
    <property type="component" value="Unassembled WGS sequence"/>
</dbReference>
<keyword evidence="5" id="KW-1185">Reference proteome</keyword>
<keyword evidence="2" id="KW-0009">Actin-binding</keyword>
<evidence type="ECO:0000313" key="4">
    <source>
        <dbReference type="EMBL" id="KAH3823651.1"/>
    </source>
</evidence>
<dbReference type="Pfam" id="PF00307">
    <property type="entry name" value="CH"/>
    <property type="match status" value="1"/>
</dbReference>
<comment type="caution">
    <text evidence="4">The sequence shown here is derived from an EMBL/GenBank/DDBJ whole genome shotgun (WGS) entry which is preliminary data.</text>
</comment>
<feature type="domain" description="Calponin-homology (CH)" evidence="3">
    <location>
        <begin position="1"/>
        <end position="75"/>
    </location>
</feature>
<dbReference type="PANTHER" id="PTHR11915">
    <property type="entry name" value="SPECTRIN/FILAMIN RELATED CYTOSKELETAL PROTEIN"/>
    <property type="match status" value="1"/>
</dbReference>
<dbReference type="EMBL" id="JAIWYP010000005">
    <property type="protein sequence ID" value="KAH3823651.1"/>
    <property type="molecule type" value="Genomic_DNA"/>
</dbReference>
<dbReference type="SUPFAM" id="SSF47576">
    <property type="entry name" value="Calponin-homology domain, CH-domain"/>
    <property type="match status" value="1"/>
</dbReference>
<dbReference type="PROSITE" id="PS50021">
    <property type="entry name" value="CH"/>
    <property type="match status" value="1"/>
</dbReference>
<proteinExistence type="predicted"/>
<name>A0A9D4GU07_DREPO</name>
<dbReference type="InterPro" id="IPR001589">
    <property type="entry name" value="Actinin_actin-bd_CS"/>
</dbReference>
<dbReference type="InterPro" id="IPR001715">
    <property type="entry name" value="CH_dom"/>
</dbReference>
<evidence type="ECO:0000259" key="3">
    <source>
        <dbReference type="PROSITE" id="PS50021"/>
    </source>
</evidence>
<evidence type="ECO:0000313" key="5">
    <source>
        <dbReference type="Proteomes" id="UP000828390"/>
    </source>
</evidence>
<accession>A0A9D4GU07</accession>
<dbReference type="GO" id="GO:0003779">
    <property type="term" value="F:actin binding"/>
    <property type="evidence" value="ECO:0007669"/>
    <property type="project" value="UniProtKB-KW"/>
</dbReference>
<evidence type="ECO:0000256" key="2">
    <source>
        <dbReference type="ARBA" id="ARBA00023203"/>
    </source>
</evidence>